<accession>A0A9E2W954</accession>
<sequence length="347" mass="39331">MRKTLFITLGAIVLIGAIVAWLVFGPATSFTEKKYFLNIKSFSDYSAVLKQIETEKIITSPATFNFLAKRIGYPQKVKAGRYEIKKGMSVFTILRMLKNGRQSPVNLVITKLRTKEDFAGMVGRKFECDSAAFIGFLNNQDSLKKYGLDTNTIMTAVLPNTYTYFWNITPAKVFSKIFDSYTSFWTAERKQKAAQKGLDPQRVTILASIVEEETNKNDEKGNIASVYLNRMAKGMRLGADPTVKFALKDFSLKRIYNKHLAVESPYNTYRVYGLPPGPICTPSEVTIDAVLDAPKTDYMFFVAKSDFSGHHNFAATYEEHLKYAKEYQQALDKWMEKKAAKDSLETN</sequence>
<dbReference type="HAMAP" id="MF_02065">
    <property type="entry name" value="MltG"/>
    <property type="match status" value="1"/>
</dbReference>
<comment type="similarity">
    <text evidence="7">Belongs to the transglycosylase MltG family.</text>
</comment>
<organism evidence="8 9">
    <name type="scientific">Pinibacter aurantiacus</name>
    <dbReference type="NCBI Taxonomy" id="2851599"/>
    <lineage>
        <taxon>Bacteria</taxon>
        <taxon>Pseudomonadati</taxon>
        <taxon>Bacteroidota</taxon>
        <taxon>Chitinophagia</taxon>
        <taxon>Chitinophagales</taxon>
        <taxon>Chitinophagaceae</taxon>
        <taxon>Pinibacter</taxon>
    </lineage>
</organism>
<keyword evidence="4 7" id="KW-0472">Membrane</keyword>
<evidence type="ECO:0000313" key="8">
    <source>
        <dbReference type="EMBL" id="MBV4359566.1"/>
    </source>
</evidence>
<reference evidence="8" key="1">
    <citation type="submission" date="2021-06" db="EMBL/GenBank/DDBJ databases">
        <authorList>
            <person name="Huq M.A."/>
        </authorList>
    </citation>
    <scope>NUCLEOTIDE SEQUENCE</scope>
    <source>
        <strain evidence="8">MAH-26</strain>
    </source>
</reference>
<dbReference type="PANTHER" id="PTHR30518:SF2">
    <property type="entry name" value="ENDOLYTIC MUREIN TRANSGLYCOSYLASE"/>
    <property type="match status" value="1"/>
</dbReference>
<evidence type="ECO:0000256" key="7">
    <source>
        <dbReference type="HAMAP-Rule" id="MF_02065"/>
    </source>
</evidence>
<keyword evidence="2 7" id="KW-0812">Transmembrane</keyword>
<keyword evidence="3 7" id="KW-1133">Transmembrane helix</keyword>
<keyword evidence="9" id="KW-1185">Reference proteome</keyword>
<dbReference type="EC" id="4.2.2.29" evidence="7"/>
<dbReference type="EMBL" id="JAHSPG010000015">
    <property type="protein sequence ID" value="MBV4359566.1"/>
    <property type="molecule type" value="Genomic_DNA"/>
</dbReference>
<dbReference type="GO" id="GO:0071555">
    <property type="term" value="P:cell wall organization"/>
    <property type="evidence" value="ECO:0007669"/>
    <property type="project" value="UniProtKB-KW"/>
</dbReference>
<protein>
    <recommendedName>
        <fullName evidence="7">Endolytic murein transglycosylase</fullName>
        <ecNumber evidence="7">4.2.2.29</ecNumber>
    </recommendedName>
    <alternativeName>
        <fullName evidence="7">Peptidoglycan lytic transglycosylase</fullName>
    </alternativeName>
    <alternativeName>
        <fullName evidence="7">Peptidoglycan polymerization terminase</fullName>
    </alternativeName>
</protein>
<feature type="site" description="Important for catalytic activity" evidence="7">
    <location>
        <position position="213"/>
    </location>
</feature>
<dbReference type="GO" id="GO:0005886">
    <property type="term" value="C:plasma membrane"/>
    <property type="evidence" value="ECO:0007669"/>
    <property type="project" value="UniProtKB-UniRule"/>
</dbReference>
<dbReference type="InterPro" id="IPR003770">
    <property type="entry name" value="MLTG-like"/>
</dbReference>
<evidence type="ECO:0000256" key="5">
    <source>
        <dbReference type="ARBA" id="ARBA00023239"/>
    </source>
</evidence>
<keyword evidence="6 7" id="KW-0961">Cell wall biogenesis/degradation</keyword>
<evidence type="ECO:0000256" key="6">
    <source>
        <dbReference type="ARBA" id="ARBA00023316"/>
    </source>
</evidence>
<name>A0A9E2W954_9BACT</name>
<gene>
    <name evidence="7 8" type="primary">mltG</name>
    <name evidence="8" type="ORF">KTO63_20515</name>
</gene>
<evidence type="ECO:0000256" key="4">
    <source>
        <dbReference type="ARBA" id="ARBA00023136"/>
    </source>
</evidence>
<evidence type="ECO:0000256" key="1">
    <source>
        <dbReference type="ARBA" id="ARBA00022475"/>
    </source>
</evidence>
<dbReference type="PANTHER" id="PTHR30518">
    <property type="entry name" value="ENDOLYTIC MUREIN TRANSGLYCOSYLASE"/>
    <property type="match status" value="1"/>
</dbReference>
<keyword evidence="5 7" id="KW-0456">Lyase</keyword>
<dbReference type="RefSeq" id="WP_217793824.1">
    <property type="nucleotide sequence ID" value="NZ_JAHSPG010000015.1"/>
</dbReference>
<comment type="catalytic activity">
    <reaction evidence="7">
        <text>a peptidoglycan chain = a peptidoglycan chain with N-acetyl-1,6-anhydromuramyl-[peptide] at the reducing end + a peptidoglycan chain with N-acetylglucosamine at the non-reducing end.</text>
        <dbReference type="EC" id="4.2.2.29"/>
    </reaction>
</comment>
<keyword evidence="1 7" id="KW-1003">Cell membrane</keyword>
<evidence type="ECO:0000256" key="3">
    <source>
        <dbReference type="ARBA" id="ARBA00022989"/>
    </source>
</evidence>
<dbReference type="NCBIfam" id="TIGR00247">
    <property type="entry name" value="endolytic transglycosylase MltG"/>
    <property type="match status" value="1"/>
</dbReference>
<dbReference type="GO" id="GO:0009252">
    <property type="term" value="P:peptidoglycan biosynthetic process"/>
    <property type="evidence" value="ECO:0007669"/>
    <property type="project" value="UniProtKB-UniRule"/>
</dbReference>
<comment type="caution">
    <text evidence="8">The sequence shown here is derived from an EMBL/GenBank/DDBJ whole genome shotgun (WGS) entry which is preliminary data.</text>
</comment>
<evidence type="ECO:0000256" key="2">
    <source>
        <dbReference type="ARBA" id="ARBA00022692"/>
    </source>
</evidence>
<dbReference type="GO" id="GO:0008932">
    <property type="term" value="F:lytic endotransglycosylase activity"/>
    <property type="evidence" value="ECO:0007669"/>
    <property type="project" value="UniProtKB-UniRule"/>
</dbReference>
<proteinExistence type="inferred from homology"/>
<evidence type="ECO:0000313" key="9">
    <source>
        <dbReference type="Proteomes" id="UP000812270"/>
    </source>
</evidence>
<comment type="function">
    <text evidence="7">Functions as a peptidoglycan terminase that cleaves nascent peptidoglycan strands endolytically to terminate their elongation.</text>
</comment>
<dbReference type="Proteomes" id="UP000812270">
    <property type="component" value="Unassembled WGS sequence"/>
</dbReference>
<dbReference type="Pfam" id="PF02618">
    <property type="entry name" value="YceG"/>
    <property type="match status" value="1"/>
</dbReference>
<dbReference type="CDD" id="cd08010">
    <property type="entry name" value="MltG_like"/>
    <property type="match status" value="1"/>
</dbReference>
<dbReference type="AlphaFoldDB" id="A0A9E2W954"/>